<organism evidence="1 2">
    <name type="scientific">Brassica rapa subsp. trilocularis</name>
    <dbReference type="NCBI Taxonomy" id="1813537"/>
    <lineage>
        <taxon>Eukaryota</taxon>
        <taxon>Viridiplantae</taxon>
        <taxon>Streptophyta</taxon>
        <taxon>Embryophyta</taxon>
        <taxon>Tracheophyta</taxon>
        <taxon>Spermatophyta</taxon>
        <taxon>Magnoliopsida</taxon>
        <taxon>eudicotyledons</taxon>
        <taxon>Gunneridae</taxon>
        <taxon>Pentapetalae</taxon>
        <taxon>rosids</taxon>
        <taxon>malvids</taxon>
        <taxon>Brassicales</taxon>
        <taxon>Brassicaceae</taxon>
        <taxon>Brassiceae</taxon>
        <taxon>Brassica</taxon>
    </lineage>
</organism>
<dbReference type="Proteomes" id="UP000823674">
    <property type="component" value="Chromosome A08"/>
</dbReference>
<proteinExistence type="predicted"/>
<reference evidence="1 2" key="1">
    <citation type="submission" date="2021-03" db="EMBL/GenBank/DDBJ databases">
        <authorList>
            <person name="King G.J."/>
            <person name="Bancroft I."/>
            <person name="Baten A."/>
            <person name="Bloomfield J."/>
            <person name="Borpatragohain P."/>
            <person name="He Z."/>
            <person name="Irish N."/>
            <person name="Irwin J."/>
            <person name="Liu K."/>
            <person name="Mauleon R.P."/>
            <person name="Moore J."/>
            <person name="Morris R."/>
            <person name="Ostergaard L."/>
            <person name="Wang B."/>
            <person name="Wells R."/>
        </authorList>
    </citation>
    <scope>NUCLEOTIDE SEQUENCE [LARGE SCALE GENOMIC DNA]</scope>
    <source>
        <strain evidence="1">R-o-18</strain>
        <tissue evidence="1">Leaf</tissue>
    </source>
</reference>
<sequence>MSMKSTGESQISTDKSQVAVYFNDISQNQLSQSFDFGSTAKEPNFTKESSWRGRFHVHVKRTVRPVYATVLQHKKPTSSAADDITGGSRLTSQTVLRQEVPTATSKSYTFKTSMVI</sequence>
<comment type="caution">
    <text evidence="1">The sequence shown here is derived from an EMBL/GenBank/DDBJ whole genome shotgun (WGS) entry which is preliminary data.</text>
</comment>
<evidence type="ECO:0000313" key="1">
    <source>
        <dbReference type="EMBL" id="KAG5388828.1"/>
    </source>
</evidence>
<accession>A0ABQ7LT77</accession>
<protein>
    <submittedName>
        <fullName evidence="1">Uncharacterized protein</fullName>
    </submittedName>
</protein>
<gene>
    <name evidence="1" type="primary">A08g505380.1_BraROA</name>
    <name evidence="1" type="ORF">IGI04_030369</name>
</gene>
<keyword evidence="2" id="KW-1185">Reference proteome</keyword>
<name>A0ABQ7LT77_BRACM</name>
<evidence type="ECO:0000313" key="2">
    <source>
        <dbReference type="Proteomes" id="UP000823674"/>
    </source>
</evidence>
<dbReference type="EMBL" id="JADBGQ010000007">
    <property type="protein sequence ID" value="KAG5388828.1"/>
    <property type="molecule type" value="Genomic_DNA"/>
</dbReference>